<name>A0A382X3N3_9ZZZZ</name>
<proteinExistence type="predicted"/>
<gene>
    <name evidence="1" type="ORF">METZ01_LOCUS417705</name>
</gene>
<accession>A0A382X3N3</accession>
<evidence type="ECO:0000313" key="1">
    <source>
        <dbReference type="EMBL" id="SVD64851.1"/>
    </source>
</evidence>
<evidence type="ECO:0008006" key="2">
    <source>
        <dbReference type="Google" id="ProtNLM"/>
    </source>
</evidence>
<sequence length="258" mass="29787">MKVIIGFVFVISSFLNAQTIGVVDFMKVEPENTQAYMEVEKMWKNIHQTRLKKGLIKFWGLYGIMFSGANNEYNYVTVTHYNSMKDFDNSYSNEINQEAFSGKSQREINRMMDKTGPSRTLVRSQPFNLLSRTETLPSEPTSILLVNFMTVEPGGNSDYVDLEREIYKDVHEESVKQGGRSGWSVWGKIGGDLTSRQFVTVDSYSSWDQIDQESNFGDLFKKVHPDKNMEEVSDKTIKSRILEKREIWRLIDSVRPSN</sequence>
<dbReference type="EMBL" id="UINC01164154">
    <property type="protein sequence ID" value="SVD64851.1"/>
    <property type="molecule type" value="Genomic_DNA"/>
</dbReference>
<protein>
    <recommendedName>
        <fullName evidence="2">NIPSNAP domain-containing protein</fullName>
    </recommendedName>
</protein>
<reference evidence="1" key="1">
    <citation type="submission" date="2018-05" db="EMBL/GenBank/DDBJ databases">
        <authorList>
            <person name="Lanie J.A."/>
            <person name="Ng W.-L."/>
            <person name="Kazmierczak K.M."/>
            <person name="Andrzejewski T.M."/>
            <person name="Davidsen T.M."/>
            <person name="Wayne K.J."/>
            <person name="Tettelin H."/>
            <person name="Glass J.I."/>
            <person name="Rusch D."/>
            <person name="Podicherti R."/>
            <person name="Tsui H.-C.T."/>
            <person name="Winkler M.E."/>
        </authorList>
    </citation>
    <scope>NUCLEOTIDE SEQUENCE</scope>
</reference>
<dbReference type="AlphaFoldDB" id="A0A382X3N3"/>
<organism evidence="1">
    <name type="scientific">marine metagenome</name>
    <dbReference type="NCBI Taxonomy" id="408172"/>
    <lineage>
        <taxon>unclassified sequences</taxon>
        <taxon>metagenomes</taxon>
        <taxon>ecological metagenomes</taxon>
    </lineage>
</organism>